<evidence type="ECO:0000313" key="2">
    <source>
        <dbReference type="Proteomes" id="UP000093561"/>
    </source>
</evidence>
<evidence type="ECO:0000313" key="3">
    <source>
        <dbReference type="WBParaSite" id="mrna-Wban_01081"/>
    </source>
</evidence>
<organism evidence="2 3">
    <name type="scientific">Wuchereria bancrofti</name>
    <dbReference type="NCBI Taxonomy" id="6293"/>
    <lineage>
        <taxon>Eukaryota</taxon>
        <taxon>Metazoa</taxon>
        <taxon>Ecdysozoa</taxon>
        <taxon>Nematoda</taxon>
        <taxon>Chromadorea</taxon>
        <taxon>Rhabditida</taxon>
        <taxon>Spirurina</taxon>
        <taxon>Spiruromorpha</taxon>
        <taxon>Filarioidea</taxon>
        <taxon>Onchocercidae</taxon>
        <taxon>Wuchereria</taxon>
    </lineage>
</organism>
<reference evidence="2" key="2">
    <citation type="journal article" date="2016" name="Mol. Ecol.">
        <title>Population genomics of the filarial nematode parasite Wuchereria bancrofti from mosquitoes.</title>
        <authorList>
            <person name="Small S.T."/>
            <person name="Reimer L.J."/>
            <person name="Tisch D.J."/>
            <person name="King C.L."/>
            <person name="Christensen B.M."/>
            <person name="Siba P.M."/>
            <person name="Kazura J.W."/>
            <person name="Serre D."/>
            <person name="Zimmerman P.A."/>
        </authorList>
    </citation>
    <scope>NUCLEOTIDE SEQUENCE</scope>
    <source>
        <strain evidence="2">pt0022</strain>
    </source>
</reference>
<proteinExistence type="predicted"/>
<dbReference type="AlphaFoldDB" id="A0AAF5PI94"/>
<reference evidence="3" key="3">
    <citation type="submission" date="2024-02" db="UniProtKB">
        <authorList>
            <consortium name="WormBaseParasite"/>
        </authorList>
    </citation>
    <scope>IDENTIFICATION</scope>
    <source>
        <strain evidence="3">pt0022</strain>
    </source>
</reference>
<accession>A0AAF5PI94</accession>
<reference evidence="2" key="1">
    <citation type="submission" date="2015-03" db="EMBL/GenBank/DDBJ databases">
        <title>Wuchereria bancrofti Genome Sequencing Papua New Guinea Strain.</title>
        <authorList>
            <person name="Small S.T."/>
            <person name="Serre D."/>
            <person name="Zimmerman P.A."/>
        </authorList>
    </citation>
    <scope>NUCLEOTIDE SEQUENCE [LARGE SCALE GENOMIC DNA]</scope>
    <source>
        <strain evidence="2">pt0022</strain>
    </source>
</reference>
<dbReference type="Proteomes" id="UP000093561">
    <property type="component" value="Unassembled WGS sequence"/>
</dbReference>
<dbReference type="WBParaSite" id="mrna-Wban_01081">
    <property type="protein sequence ID" value="mrna-Wban_01081"/>
    <property type="gene ID" value="Wban_01081"/>
</dbReference>
<protein>
    <submittedName>
        <fullName evidence="3">Uncharacterized protein</fullName>
    </submittedName>
</protein>
<name>A0AAF5PI94_WUCBA</name>
<feature type="region of interest" description="Disordered" evidence="1">
    <location>
        <begin position="44"/>
        <end position="65"/>
    </location>
</feature>
<evidence type="ECO:0000256" key="1">
    <source>
        <dbReference type="SAM" id="MobiDB-lite"/>
    </source>
</evidence>
<sequence>MTLLITIYCSEIFCGFQKKVKCNSRCKNSSWLTFHLSQQSTKVTRYRQKDRRRYDDPKLSGIQLN</sequence>